<dbReference type="Proteomes" id="UP001497482">
    <property type="component" value="Chromosome 8"/>
</dbReference>
<dbReference type="AlphaFoldDB" id="A0AAV2MLN2"/>
<accession>A0AAV2MLN2</accession>
<organism evidence="1 2">
    <name type="scientific">Knipowitschia caucasica</name>
    <name type="common">Caucasian dwarf goby</name>
    <name type="synonym">Pomatoschistus caucasicus</name>
    <dbReference type="NCBI Taxonomy" id="637954"/>
    <lineage>
        <taxon>Eukaryota</taxon>
        <taxon>Metazoa</taxon>
        <taxon>Chordata</taxon>
        <taxon>Craniata</taxon>
        <taxon>Vertebrata</taxon>
        <taxon>Euteleostomi</taxon>
        <taxon>Actinopterygii</taxon>
        <taxon>Neopterygii</taxon>
        <taxon>Teleostei</taxon>
        <taxon>Neoteleostei</taxon>
        <taxon>Acanthomorphata</taxon>
        <taxon>Gobiaria</taxon>
        <taxon>Gobiiformes</taxon>
        <taxon>Gobioidei</taxon>
        <taxon>Gobiidae</taxon>
        <taxon>Gobiinae</taxon>
        <taxon>Knipowitschia</taxon>
    </lineage>
</organism>
<evidence type="ECO:0008006" key="3">
    <source>
        <dbReference type="Google" id="ProtNLM"/>
    </source>
</evidence>
<protein>
    <recommendedName>
        <fullName evidence="3">Transposase</fullName>
    </recommendedName>
</protein>
<evidence type="ECO:0000313" key="2">
    <source>
        <dbReference type="Proteomes" id="UP001497482"/>
    </source>
</evidence>
<name>A0AAV2MLN2_KNICA</name>
<dbReference type="EMBL" id="OZ035830">
    <property type="protein sequence ID" value="CAL1614378.1"/>
    <property type="molecule type" value="Genomic_DNA"/>
</dbReference>
<reference evidence="1 2" key="1">
    <citation type="submission" date="2024-04" db="EMBL/GenBank/DDBJ databases">
        <authorList>
            <person name="Waldvogel A.-M."/>
            <person name="Schoenle A."/>
        </authorList>
    </citation>
    <scope>NUCLEOTIDE SEQUENCE [LARGE SCALE GENOMIC DNA]</scope>
</reference>
<evidence type="ECO:0000313" key="1">
    <source>
        <dbReference type="EMBL" id="CAL1614378.1"/>
    </source>
</evidence>
<sequence length="104" mass="11685">MVACDWSNTFYIYSTGIGQQHRFPLIGGFRGDVTNNNNRVIARHLIGEHIGELVPDWLGRPCGRELMADVSPPNPVPTLPRHVVLPIAEQRRFTDESLLYSSTV</sequence>
<keyword evidence="2" id="KW-1185">Reference proteome</keyword>
<proteinExistence type="predicted"/>
<gene>
    <name evidence="1" type="ORF">KC01_LOCUS40429</name>
</gene>